<dbReference type="AlphaFoldDB" id="A0A2Z7B187"/>
<feature type="region of interest" description="Disordered" evidence="1">
    <location>
        <begin position="1"/>
        <end position="79"/>
    </location>
</feature>
<name>A0A2Z7B187_9LAMI</name>
<feature type="region of interest" description="Disordered" evidence="1">
    <location>
        <begin position="155"/>
        <end position="179"/>
    </location>
</feature>
<gene>
    <name evidence="2" type="ORF">F511_16182</name>
</gene>
<dbReference type="EMBL" id="KV011901">
    <property type="protein sequence ID" value="KZV25277.1"/>
    <property type="molecule type" value="Genomic_DNA"/>
</dbReference>
<protein>
    <submittedName>
        <fullName evidence="2">Kinesin heavy chain</fullName>
    </submittedName>
</protein>
<proteinExistence type="predicted"/>
<feature type="region of interest" description="Disordered" evidence="1">
    <location>
        <begin position="96"/>
        <end position="135"/>
    </location>
</feature>
<accession>A0A2Z7B187</accession>
<evidence type="ECO:0000313" key="3">
    <source>
        <dbReference type="Proteomes" id="UP000250235"/>
    </source>
</evidence>
<sequence>MGCPGQARKKPRINQPSRHRRSIAGRRPPAAAATHEIHARQPRNVAPSAKHGRVQRRAPSDHRRPPCSATSARRPTIERHNNLRVWRPIIVHHCAASARRSGRGARQARSTTGYETPSSACTRRPEEIGADGFSSKYWPTHGRRAPSDAALLRTPSACPARSGAPSSRNATRPAAGSVDQCSLNEAAAAGRPRMKRHLASSVMLDQRRNDLRLEHPAMRPPACIGRDKMRGPRDETRAHVRMVYGAPPHTAAARWSFPDFVFPI</sequence>
<dbReference type="Proteomes" id="UP000250235">
    <property type="component" value="Unassembled WGS sequence"/>
</dbReference>
<evidence type="ECO:0000313" key="2">
    <source>
        <dbReference type="EMBL" id="KZV25277.1"/>
    </source>
</evidence>
<feature type="compositionally biased region" description="Polar residues" evidence="1">
    <location>
        <begin position="111"/>
        <end position="121"/>
    </location>
</feature>
<evidence type="ECO:0000256" key="1">
    <source>
        <dbReference type="SAM" id="MobiDB-lite"/>
    </source>
</evidence>
<keyword evidence="3" id="KW-1185">Reference proteome</keyword>
<feature type="compositionally biased region" description="Low complexity" evidence="1">
    <location>
        <begin position="96"/>
        <end position="110"/>
    </location>
</feature>
<feature type="compositionally biased region" description="Basic residues" evidence="1">
    <location>
        <begin position="7"/>
        <end position="24"/>
    </location>
</feature>
<reference evidence="2 3" key="1">
    <citation type="journal article" date="2015" name="Proc. Natl. Acad. Sci. U.S.A.">
        <title>The resurrection genome of Boea hygrometrica: A blueprint for survival of dehydration.</title>
        <authorList>
            <person name="Xiao L."/>
            <person name="Yang G."/>
            <person name="Zhang L."/>
            <person name="Yang X."/>
            <person name="Zhao S."/>
            <person name="Ji Z."/>
            <person name="Zhou Q."/>
            <person name="Hu M."/>
            <person name="Wang Y."/>
            <person name="Chen M."/>
            <person name="Xu Y."/>
            <person name="Jin H."/>
            <person name="Xiao X."/>
            <person name="Hu G."/>
            <person name="Bao F."/>
            <person name="Hu Y."/>
            <person name="Wan P."/>
            <person name="Li L."/>
            <person name="Deng X."/>
            <person name="Kuang T."/>
            <person name="Xiang C."/>
            <person name="Zhu J.K."/>
            <person name="Oliver M.J."/>
            <person name="He Y."/>
        </authorList>
    </citation>
    <scope>NUCLEOTIDE SEQUENCE [LARGE SCALE GENOMIC DNA]</scope>
    <source>
        <strain evidence="3">cv. XS01</strain>
    </source>
</reference>
<organism evidence="2 3">
    <name type="scientific">Dorcoceras hygrometricum</name>
    <dbReference type="NCBI Taxonomy" id="472368"/>
    <lineage>
        <taxon>Eukaryota</taxon>
        <taxon>Viridiplantae</taxon>
        <taxon>Streptophyta</taxon>
        <taxon>Embryophyta</taxon>
        <taxon>Tracheophyta</taxon>
        <taxon>Spermatophyta</taxon>
        <taxon>Magnoliopsida</taxon>
        <taxon>eudicotyledons</taxon>
        <taxon>Gunneridae</taxon>
        <taxon>Pentapetalae</taxon>
        <taxon>asterids</taxon>
        <taxon>lamiids</taxon>
        <taxon>Lamiales</taxon>
        <taxon>Gesneriaceae</taxon>
        <taxon>Didymocarpoideae</taxon>
        <taxon>Trichosporeae</taxon>
        <taxon>Loxocarpinae</taxon>
        <taxon>Dorcoceras</taxon>
    </lineage>
</organism>